<dbReference type="PROSITE" id="PS51257">
    <property type="entry name" value="PROKAR_LIPOPROTEIN"/>
    <property type="match status" value="1"/>
</dbReference>
<dbReference type="SUPFAM" id="SSF54427">
    <property type="entry name" value="NTF2-like"/>
    <property type="match status" value="2"/>
</dbReference>
<gene>
    <name evidence="1" type="ORF">METZ01_LOCUS69617</name>
</gene>
<evidence type="ECO:0000313" key="1">
    <source>
        <dbReference type="EMBL" id="SVA16763.1"/>
    </source>
</evidence>
<name>A0A381TRS5_9ZZZZ</name>
<sequence>MIFLRNILVLSAIILSSCMNPDSNLPKSAGKWVGEGDYNGKAFQLGSDKDMELVMKLIKAYNSLDVDAYNALNTDELNENMNITSWFEEMDSLSWVPFVVVPMHLETGEHRVVHVWSNEFRRWKNGSTQKVELMEVFGIKDDKIDWFRQWNRNNSENEFGLRSGGKYFGREESEYKGRSLVFSNRGEVEILEKLFKDYNNMDGDSIKLAFADTVVFRAADGSKSDLVAENWLRLFDSTDSVSWTPISMVPLKIENTDPTSGALVLSNEVRHYKDGTVFNKDLVELFYFNLDRKISGINQWSRDTEVDKSDFTLDGSEVDLIKKTVKHFAKGELNEYRSCFTEDATFTHNQWGNGNAQSIDELVKIHQAAKDQRVGDIKILNEIYEAVTVANGTKYAHAWVEFSSVDTSGQDFVNTVFVSWGFENDKLAWEWAIYNTSDSPEPYKE</sequence>
<accession>A0A381TRS5</accession>
<reference evidence="1" key="1">
    <citation type="submission" date="2018-05" db="EMBL/GenBank/DDBJ databases">
        <authorList>
            <person name="Lanie J.A."/>
            <person name="Ng W.-L."/>
            <person name="Kazmierczak K.M."/>
            <person name="Andrzejewski T.M."/>
            <person name="Davidsen T.M."/>
            <person name="Wayne K.J."/>
            <person name="Tettelin H."/>
            <person name="Glass J.I."/>
            <person name="Rusch D."/>
            <person name="Podicherti R."/>
            <person name="Tsui H.-C.T."/>
            <person name="Winkler M.E."/>
        </authorList>
    </citation>
    <scope>NUCLEOTIDE SEQUENCE</scope>
</reference>
<evidence type="ECO:0008006" key="2">
    <source>
        <dbReference type="Google" id="ProtNLM"/>
    </source>
</evidence>
<protein>
    <recommendedName>
        <fullName evidence="2">SnoaL-like domain-containing protein</fullName>
    </recommendedName>
</protein>
<proteinExistence type="predicted"/>
<organism evidence="1">
    <name type="scientific">marine metagenome</name>
    <dbReference type="NCBI Taxonomy" id="408172"/>
    <lineage>
        <taxon>unclassified sequences</taxon>
        <taxon>metagenomes</taxon>
        <taxon>ecological metagenomes</taxon>
    </lineage>
</organism>
<dbReference type="AlphaFoldDB" id="A0A381TRS5"/>
<dbReference type="InterPro" id="IPR032710">
    <property type="entry name" value="NTF2-like_dom_sf"/>
</dbReference>
<dbReference type="EMBL" id="UINC01004775">
    <property type="protein sequence ID" value="SVA16763.1"/>
    <property type="molecule type" value="Genomic_DNA"/>
</dbReference>
<dbReference type="Gene3D" id="3.10.450.50">
    <property type="match status" value="1"/>
</dbReference>